<protein>
    <submittedName>
        <fullName evidence="3">Uncharacterized protein</fullName>
    </submittedName>
</protein>
<evidence type="ECO:0000313" key="2">
    <source>
        <dbReference type="EMBL" id="CAB4194022.1"/>
    </source>
</evidence>
<evidence type="ECO:0000313" key="3">
    <source>
        <dbReference type="EMBL" id="CAB4222164.1"/>
    </source>
</evidence>
<dbReference type="EMBL" id="LR797202">
    <property type="protein sequence ID" value="CAB4194022.1"/>
    <property type="molecule type" value="Genomic_DNA"/>
</dbReference>
<proteinExistence type="predicted"/>
<reference evidence="3" key="1">
    <citation type="submission" date="2020-05" db="EMBL/GenBank/DDBJ databases">
        <authorList>
            <person name="Chiriac C."/>
            <person name="Salcher M."/>
            <person name="Ghai R."/>
            <person name="Kavagutti S V."/>
        </authorList>
    </citation>
    <scope>NUCLEOTIDE SEQUENCE</scope>
</reference>
<accession>A0A6J5T5N7</accession>
<dbReference type="EMBL" id="LR797515">
    <property type="protein sequence ID" value="CAB4222164.1"/>
    <property type="molecule type" value="Genomic_DNA"/>
</dbReference>
<gene>
    <name evidence="2" type="ORF">UFOVP1256_2</name>
    <name evidence="3" type="ORF">UFOVP1643_24</name>
    <name evidence="1" type="ORF">UFOVP974_14</name>
</gene>
<sequence length="170" mass="17526">MANTYTLINSNTVGVGGAASVTFSSIPQTYTDLMVKVSVRSTAATAGTKLIIAINGVNTGYQGKNIIGDGSNVTSTANATTGFQAGTVISSYTASTFSNAEIYIPNYTTTSVDKVAQVMSVTENNATAAETQLNSGSARAATAVTSIRFAQNADNLAENSTFYLYGIKNS</sequence>
<name>A0A6J5T5N7_9CAUD</name>
<dbReference type="EMBL" id="LR796922">
    <property type="protein sequence ID" value="CAB4173875.1"/>
    <property type="molecule type" value="Genomic_DNA"/>
</dbReference>
<evidence type="ECO:0000313" key="1">
    <source>
        <dbReference type="EMBL" id="CAB4173875.1"/>
    </source>
</evidence>
<organism evidence="3">
    <name type="scientific">uncultured Caudovirales phage</name>
    <dbReference type="NCBI Taxonomy" id="2100421"/>
    <lineage>
        <taxon>Viruses</taxon>
        <taxon>Duplodnaviria</taxon>
        <taxon>Heunggongvirae</taxon>
        <taxon>Uroviricota</taxon>
        <taxon>Caudoviricetes</taxon>
        <taxon>Peduoviridae</taxon>
        <taxon>Maltschvirus</taxon>
        <taxon>Maltschvirus maltsch</taxon>
    </lineage>
</organism>